<evidence type="ECO:0000256" key="4">
    <source>
        <dbReference type="ARBA" id="ARBA00022833"/>
    </source>
</evidence>
<comment type="subcellular location">
    <subcellularLocation>
        <location evidence="6">Nucleus</location>
    </subcellularLocation>
</comment>
<dbReference type="PROSITE" id="PS50966">
    <property type="entry name" value="ZF_SWIM"/>
    <property type="match status" value="1"/>
</dbReference>
<evidence type="ECO:0000256" key="6">
    <source>
        <dbReference type="RuleBase" id="RU367018"/>
    </source>
</evidence>
<organism evidence="9">
    <name type="scientific">Zea mays</name>
    <name type="common">Maize</name>
    <dbReference type="NCBI Taxonomy" id="4577"/>
    <lineage>
        <taxon>Eukaryota</taxon>
        <taxon>Viridiplantae</taxon>
        <taxon>Streptophyta</taxon>
        <taxon>Embryophyta</taxon>
        <taxon>Tracheophyta</taxon>
        <taxon>Spermatophyta</taxon>
        <taxon>Magnoliopsida</taxon>
        <taxon>Liliopsida</taxon>
        <taxon>Poales</taxon>
        <taxon>Poaceae</taxon>
        <taxon>PACMAD clade</taxon>
        <taxon>Panicoideae</taxon>
        <taxon>Andropogonodae</taxon>
        <taxon>Andropogoneae</taxon>
        <taxon>Tripsacinae</taxon>
        <taxon>Zea</taxon>
    </lineage>
</organism>
<dbReference type="GO" id="GO:0006355">
    <property type="term" value="P:regulation of DNA-templated transcription"/>
    <property type="evidence" value="ECO:0007669"/>
    <property type="project" value="UniProtKB-UniRule"/>
</dbReference>
<dbReference type="SMART" id="SM00575">
    <property type="entry name" value="ZnF_PMZ"/>
    <property type="match status" value="1"/>
</dbReference>
<comment type="function">
    <text evidence="6">Putative transcription activator involved in regulating light control of development.</text>
</comment>
<evidence type="ECO:0000256" key="3">
    <source>
        <dbReference type="ARBA" id="ARBA00022771"/>
    </source>
</evidence>
<evidence type="ECO:0000256" key="7">
    <source>
        <dbReference type="SAM" id="MobiDB-lite"/>
    </source>
</evidence>
<sequence length="885" mass="101893">MEGDGVRLDPETEGGVGGNLLVTPPPALMGPAIAEMSIGEEGEQRVRPPMTNISSREMDSPQILRSHAKNIDPTIVPTVGMTFKDVDDAYKFYKRYAYEVGFPLKKYREKTFSKWINCSREATKIELVNLEHNHEFITDEAEKQHLRCNKIRDAEYINFVDAMHDSRVPQHCIVDFISEMHDGPENVPVTAQDLKNMRAARRRENCSNDVAKLLAFFRECKQQNPQFFCDFQLDDDGKIVSIFWSHASMQGEYADYGDAVTFDTTHKTNIYDKPLGMFVGANSHLQCTVFGFVLLGDETVQTFEWAFNSFKTCMGSEGPRVMLTDQDPAMPIALRTVFPKTVHRLCLWHVQNRFMPFLNEIYARFAVKDFKTTFQSIIHHPLTPHEFECAWEMMLEEFNLHEDITLRKLYEIRKEWIPAFFKNDFCGVMVSTQRSESMNRLVKQSHVDANTPLHEFAKQMMKMLHSRKMKESKEALVSKAQRTTNTLYRFEVRVSRAYTRAIMNRFEESMKYATAYKILKDPDGCDNEWIVQHTKRSNKIVWGQHQFKISADIEAGEYTCECKQWEHTGLLCVHLLRAFMHLQIEKIPSKYILQRYTVSSRKDVLFERIDKSFRGKDGVTKSYRQKMLLTKTMKVVRQACMSKAGYDKAIDVLDELDVVLSRLEPDIGCNESTDVSDNEEDKEEELNKINASDGMEDDNTITCHNKDSHNTRTGCEHALTIITTGNQENNMRFSHEVGDTSSPCHVAHEQMENIAASSEAKKRLDFNVDVINLSMPDRARPKGRTIKNSEDRIMRLGAKGEKKKNRRCHLCGIADGHNSRTCLSVEENRARLAKLSNRKRGRPAGSRLNNKTTAPQWNETSTAKKHRIDEEVENEEADEHMDLGE</sequence>
<name>Q8S457_MAIZE</name>
<evidence type="ECO:0000259" key="8">
    <source>
        <dbReference type="PROSITE" id="PS50966"/>
    </source>
</evidence>
<protein>
    <recommendedName>
        <fullName evidence="6">Protein FAR1-RELATED SEQUENCE</fullName>
    </recommendedName>
</protein>
<dbReference type="InterPro" id="IPR031052">
    <property type="entry name" value="FHY3/FAR1"/>
</dbReference>
<keyword evidence="2 6" id="KW-0479">Metal-binding</keyword>
<dbReference type="GO" id="GO:0005634">
    <property type="term" value="C:nucleus"/>
    <property type="evidence" value="ECO:0007669"/>
    <property type="project" value="UniProtKB-SubCell"/>
</dbReference>
<reference evidence="9" key="1">
    <citation type="journal article" date="2002" name="Plant Cell">
        <title>Structural analysis of the maize rp1 complex reveals numerous sites and unexpected mechanisms of local rearrangement.</title>
        <authorList>
            <person name="Ramakrishna W."/>
            <person name="Emberton J."/>
            <person name="Ogden M."/>
            <person name="SanMiguel P."/>
            <person name="Bennetzen J.L."/>
        </authorList>
    </citation>
    <scope>NUCLEOTIDE SEQUENCE</scope>
</reference>
<dbReference type="PANTHER" id="PTHR31669">
    <property type="entry name" value="PROTEIN FAR1-RELATED SEQUENCE 10-RELATED"/>
    <property type="match status" value="1"/>
</dbReference>
<keyword evidence="3 5" id="KW-0863">Zinc-finger</keyword>
<dbReference type="InterPro" id="IPR018289">
    <property type="entry name" value="MULE_transposase_dom"/>
</dbReference>
<comment type="similarity">
    <text evidence="1 6">Belongs to the FHY3/FAR1 family.</text>
</comment>
<dbReference type="Pfam" id="PF10551">
    <property type="entry name" value="MULE"/>
    <property type="match status" value="1"/>
</dbReference>
<feature type="compositionally biased region" description="Acidic residues" evidence="7">
    <location>
        <begin position="870"/>
        <end position="879"/>
    </location>
</feature>
<dbReference type="EMBL" id="AF466931">
    <property type="protein sequence ID" value="AAM03015.1"/>
    <property type="molecule type" value="Genomic_DNA"/>
</dbReference>
<evidence type="ECO:0000256" key="5">
    <source>
        <dbReference type="PROSITE-ProRule" id="PRU00325"/>
    </source>
</evidence>
<proteinExistence type="inferred from homology"/>
<gene>
    <name evidence="9" type="primary">163K15.5</name>
</gene>
<evidence type="ECO:0000313" key="9">
    <source>
        <dbReference type="EMBL" id="AAM03015.1"/>
    </source>
</evidence>
<evidence type="ECO:0000256" key="2">
    <source>
        <dbReference type="ARBA" id="ARBA00022723"/>
    </source>
</evidence>
<feature type="compositionally biased region" description="Polar residues" evidence="7">
    <location>
        <begin position="847"/>
        <end position="861"/>
    </location>
</feature>
<feature type="compositionally biased region" description="Basic and acidic residues" evidence="7">
    <location>
        <begin position="1"/>
        <end position="10"/>
    </location>
</feature>
<dbReference type="PANTHER" id="PTHR31669:SF217">
    <property type="entry name" value="PROTEIN FAR1-RELATED SEQUENCE"/>
    <property type="match status" value="1"/>
</dbReference>
<dbReference type="GO" id="GO:0008270">
    <property type="term" value="F:zinc ion binding"/>
    <property type="evidence" value="ECO:0007669"/>
    <property type="project" value="UniProtKB-UniRule"/>
</dbReference>
<evidence type="ECO:0000256" key="1">
    <source>
        <dbReference type="ARBA" id="ARBA00005889"/>
    </source>
</evidence>
<keyword evidence="6" id="KW-0539">Nucleus</keyword>
<dbReference type="InterPro" id="IPR007527">
    <property type="entry name" value="Znf_SWIM"/>
</dbReference>
<keyword evidence="4 6" id="KW-0862">Zinc</keyword>
<dbReference type="AlphaFoldDB" id="Q8S457"/>
<dbReference type="Pfam" id="PF04434">
    <property type="entry name" value="SWIM"/>
    <property type="match status" value="1"/>
</dbReference>
<accession>Q8S457</accession>
<feature type="region of interest" description="Disordered" evidence="7">
    <location>
        <begin position="834"/>
        <end position="885"/>
    </location>
</feature>
<feature type="region of interest" description="Disordered" evidence="7">
    <location>
        <begin position="1"/>
        <end position="22"/>
    </location>
</feature>
<feature type="domain" description="SWIM-type" evidence="8">
    <location>
        <begin position="547"/>
        <end position="583"/>
    </location>
</feature>
<dbReference type="InterPro" id="IPR006564">
    <property type="entry name" value="Znf_PMZ"/>
</dbReference>